<sequence>MVPLTISKYSVDRECVDVMGFSSGWHDDKPAGGLVSGRARGRRGLLSVAFSRFFVKSAGVSACPAEFGVLLAAHPFPHSNPLPLALETNTRKACGLIGFSEYSRTGAASAAPASQNQTRANGLQQTPQEWGSLVRHALPGDTGQRPRMQISHVLADNLVHIACDACMRRSSNGKTCWASS</sequence>
<organism evidence="1 2">
    <name type="scientific">Thermothielavioides terrestris (strain ATCC 38088 / NRRL 8126)</name>
    <name type="common">Thielavia terrestris</name>
    <dbReference type="NCBI Taxonomy" id="578455"/>
    <lineage>
        <taxon>Eukaryota</taxon>
        <taxon>Fungi</taxon>
        <taxon>Dikarya</taxon>
        <taxon>Ascomycota</taxon>
        <taxon>Pezizomycotina</taxon>
        <taxon>Sordariomycetes</taxon>
        <taxon>Sordariomycetidae</taxon>
        <taxon>Sordariales</taxon>
        <taxon>Chaetomiaceae</taxon>
        <taxon>Thermothielavioides</taxon>
        <taxon>Thermothielavioides terrestris</taxon>
    </lineage>
</organism>
<dbReference type="OrthoDB" id="2425929at2759"/>
<accession>G2RG35</accession>
<dbReference type="HOGENOM" id="CLU_1497242_0_0_1"/>
<name>G2RG35_THETT</name>
<dbReference type="Proteomes" id="UP000008181">
    <property type="component" value="Chromosome 6"/>
</dbReference>
<gene>
    <name evidence="1" type="ORF">THITE_117035</name>
</gene>
<protein>
    <submittedName>
        <fullName evidence="1">Carbohydrate esterase family 1 protein</fullName>
    </submittedName>
</protein>
<dbReference type="AlphaFoldDB" id="G2RG35"/>
<reference evidence="1 2" key="1">
    <citation type="journal article" date="2011" name="Nat. Biotechnol.">
        <title>Comparative genomic analysis of the thermophilic biomass-degrading fungi Myceliophthora thermophila and Thielavia terrestris.</title>
        <authorList>
            <person name="Berka R.M."/>
            <person name="Grigoriev I.V."/>
            <person name="Otillar R."/>
            <person name="Salamov A."/>
            <person name="Grimwood J."/>
            <person name="Reid I."/>
            <person name="Ishmael N."/>
            <person name="John T."/>
            <person name="Darmond C."/>
            <person name="Moisan M.-C."/>
            <person name="Henrissat B."/>
            <person name="Coutinho P.M."/>
            <person name="Lombard V."/>
            <person name="Natvig D.O."/>
            <person name="Lindquist E."/>
            <person name="Schmutz J."/>
            <person name="Lucas S."/>
            <person name="Harris P."/>
            <person name="Powlowski J."/>
            <person name="Bellemare A."/>
            <person name="Taylor D."/>
            <person name="Butler G."/>
            <person name="de Vries R.P."/>
            <person name="Allijn I.E."/>
            <person name="van den Brink J."/>
            <person name="Ushinsky S."/>
            <person name="Storms R."/>
            <person name="Powell A.J."/>
            <person name="Paulsen I.T."/>
            <person name="Elbourne L.D.H."/>
            <person name="Baker S.E."/>
            <person name="Magnuson J."/>
            <person name="LaBoissiere S."/>
            <person name="Clutterbuck A.J."/>
            <person name="Martinez D."/>
            <person name="Wogulis M."/>
            <person name="de Leon A.L."/>
            <person name="Rey M.W."/>
            <person name="Tsang A."/>
        </authorList>
    </citation>
    <scope>NUCLEOTIDE SEQUENCE [LARGE SCALE GENOMIC DNA]</scope>
    <source>
        <strain evidence="2">ATCC 38088 / NRRL 8126</strain>
    </source>
</reference>
<dbReference type="KEGG" id="ttt:THITE_117035"/>
<dbReference type="GeneID" id="11521775"/>
<evidence type="ECO:0000313" key="1">
    <source>
        <dbReference type="EMBL" id="AEO71789.1"/>
    </source>
</evidence>
<evidence type="ECO:0000313" key="2">
    <source>
        <dbReference type="Proteomes" id="UP000008181"/>
    </source>
</evidence>
<dbReference type="EMBL" id="CP003014">
    <property type="protein sequence ID" value="AEO71789.1"/>
    <property type="molecule type" value="Genomic_DNA"/>
</dbReference>
<keyword evidence="2" id="KW-1185">Reference proteome</keyword>
<dbReference type="RefSeq" id="XP_003658125.1">
    <property type="nucleotide sequence ID" value="XM_003658077.1"/>
</dbReference>
<proteinExistence type="predicted"/>